<dbReference type="EMBL" id="SMFQ01000003">
    <property type="protein sequence ID" value="TCJ87725.1"/>
    <property type="molecule type" value="Genomic_DNA"/>
</dbReference>
<gene>
    <name evidence="2" type="ORF">EV695_2240</name>
</gene>
<dbReference type="InterPro" id="IPR007505">
    <property type="entry name" value="PDDEXK_7"/>
</dbReference>
<keyword evidence="3" id="KW-1185">Reference proteome</keyword>
<proteinExistence type="predicted"/>
<evidence type="ECO:0000313" key="2">
    <source>
        <dbReference type="EMBL" id="TCJ87725.1"/>
    </source>
</evidence>
<organism evidence="2 3">
    <name type="scientific">Cocleimonas flava</name>
    <dbReference type="NCBI Taxonomy" id="634765"/>
    <lineage>
        <taxon>Bacteria</taxon>
        <taxon>Pseudomonadati</taxon>
        <taxon>Pseudomonadota</taxon>
        <taxon>Gammaproteobacteria</taxon>
        <taxon>Thiotrichales</taxon>
        <taxon>Thiotrichaceae</taxon>
        <taxon>Cocleimonas</taxon>
    </lineage>
</organism>
<name>A0A4V2P907_9GAMM</name>
<evidence type="ECO:0000313" key="3">
    <source>
        <dbReference type="Proteomes" id="UP000294887"/>
    </source>
</evidence>
<evidence type="ECO:0000259" key="1">
    <source>
        <dbReference type="Pfam" id="PF09823"/>
    </source>
</evidence>
<reference evidence="2 3" key="1">
    <citation type="submission" date="2019-03" db="EMBL/GenBank/DDBJ databases">
        <title>Genomic Encyclopedia of Type Strains, Phase IV (KMG-IV): sequencing the most valuable type-strain genomes for metagenomic binning, comparative biology and taxonomic classification.</title>
        <authorList>
            <person name="Goeker M."/>
        </authorList>
    </citation>
    <scope>NUCLEOTIDE SEQUENCE [LARGE SCALE GENOMIC DNA]</scope>
    <source>
        <strain evidence="2 3">DSM 24830</strain>
    </source>
</reference>
<dbReference type="RefSeq" id="WP_131905978.1">
    <property type="nucleotide sequence ID" value="NZ_BAAAFU010000004.1"/>
</dbReference>
<dbReference type="InterPro" id="IPR018633">
    <property type="entry name" value="DUF2357"/>
</dbReference>
<dbReference type="Pfam" id="PF04411">
    <property type="entry name" value="PDDEXK_7"/>
    <property type="match status" value="1"/>
</dbReference>
<sequence length="508" mass="58625">MFKLYTDIKTHEEVTDYGLIENRSYFIELESPEEIEVISFLTNSKISQHLNWIRGNKTAELKIQNYIGQIRLFDKEYDVRSNKFSPELSGKEQLELVISDLNLISKKISFSYSSTAYAARTTDWLEIEKDSINKLIFLHQVFFSAPKEKCIKTHFQKIKQNPSLKAASKTKTDFIWNVRSVTPSILQTLNKKGMLTNDPNNVVNTSGNPRIELPINYLSYNSLENRFIKFFFQYTEQISLKIITSKSSLSNEIKEKANELLKQARIYLNDAFFADVTTLKTLSTNSTVLSSRDGYRDIFSTYIMSLFSIKHIYQDYSDGLSVDLKKISTLYEIWCFYLISYHILGEAITVTRSQSIIKNGEIKNSTIFKNDEYEVAYNKTFSNTNTGSYSTTLRPDISVTNIETGKITHFDAKYRTESFINSDNDLIKNFKNDDIYKMHTYLDAIYNSVSSIVMYPGNTFCFFEKAEPSREIRDLVQEFTLNGVGAIPAVPGESNEILSGFLKRFFTY</sequence>
<dbReference type="Proteomes" id="UP000294887">
    <property type="component" value="Unassembled WGS sequence"/>
</dbReference>
<comment type="caution">
    <text evidence="2">The sequence shown here is derived from an EMBL/GenBank/DDBJ whole genome shotgun (WGS) entry which is preliminary data.</text>
</comment>
<dbReference type="OrthoDB" id="32195at2"/>
<feature type="domain" description="DUF2357" evidence="1">
    <location>
        <begin position="61"/>
        <end position="302"/>
    </location>
</feature>
<protein>
    <submittedName>
        <fullName evidence="2">Putative component of viral defense system (DUF524 family)</fullName>
    </submittedName>
</protein>
<dbReference type="AlphaFoldDB" id="A0A4V2P907"/>
<accession>A0A4V2P907</accession>
<dbReference type="Pfam" id="PF09823">
    <property type="entry name" value="DUF2357"/>
    <property type="match status" value="1"/>
</dbReference>